<dbReference type="Pfam" id="PF14510">
    <property type="entry name" value="ABC_trans_N"/>
    <property type="match status" value="1"/>
</dbReference>
<feature type="domain" description="ABC transporter" evidence="1">
    <location>
        <begin position="87"/>
        <end position="174"/>
    </location>
</feature>
<dbReference type="Gene3D" id="3.40.50.300">
    <property type="entry name" value="P-loop containing nucleotide triphosphate hydrolases"/>
    <property type="match status" value="1"/>
</dbReference>
<evidence type="ECO:0000259" key="1">
    <source>
        <dbReference type="Pfam" id="PF00005"/>
    </source>
</evidence>
<accession>A0A6B9V3M3</accession>
<feature type="domain" description="Pleiotropic ABC efflux transporter N-terminal" evidence="2">
    <location>
        <begin position="7"/>
        <end position="57"/>
    </location>
</feature>
<dbReference type="InterPro" id="IPR029481">
    <property type="entry name" value="ABC_trans_N"/>
</dbReference>
<evidence type="ECO:0000313" key="3">
    <source>
        <dbReference type="EMBL" id="QHN75869.1"/>
    </source>
</evidence>
<dbReference type="InterPro" id="IPR027417">
    <property type="entry name" value="P-loop_NTPase"/>
</dbReference>
<organism evidence="3 4">
    <name type="scientific">Arachis hypogaea</name>
    <name type="common">Peanut</name>
    <dbReference type="NCBI Taxonomy" id="3818"/>
    <lineage>
        <taxon>Eukaryota</taxon>
        <taxon>Viridiplantae</taxon>
        <taxon>Streptophyta</taxon>
        <taxon>Embryophyta</taxon>
        <taxon>Tracheophyta</taxon>
        <taxon>Spermatophyta</taxon>
        <taxon>Magnoliopsida</taxon>
        <taxon>eudicotyledons</taxon>
        <taxon>Gunneridae</taxon>
        <taxon>Pentapetalae</taxon>
        <taxon>rosids</taxon>
        <taxon>fabids</taxon>
        <taxon>Fabales</taxon>
        <taxon>Fabaceae</taxon>
        <taxon>Papilionoideae</taxon>
        <taxon>50 kb inversion clade</taxon>
        <taxon>dalbergioids sensu lato</taxon>
        <taxon>Dalbergieae</taxon>
        <taxon>Pterocarpus clade</taxon>
        <taxon>Arachis</taxon>
    </lineage>
</organism>
<evidence type="ECO:0000313" key="4">
    <source>
        <dbReference type="Proteomes" id="UP000464620"/>
    </source>
</evidence>
<evidence type="ECO:0000259" key="2">
    <source>
        <dbReference type="Pfam" id="PF14510"/>
    </source>
</evidence>
<dbReference type="EMBL" id="CP031001">
    <property type="protein sequence ID" value="QHN75869.1"/>
    <property type="molecule type" value="Genomic_DNA"/>
</dbReference>
<sequence length="180" mass="20152">MLVGTAEKDNEKFLLKLRERIDRVGINIPTIEARFEHLNVEAEAHVGSRALPTFFNFIVNIVESYLNYLHILSSQKKQVTILKYTSGIVRPCRMTLLLGPPSSGKTTLLLALAGKLGLDLKVSGRVTYNGHEMNEFVPQRTAIYISQNDVHIGEMTVRETLAFSARCQGVGSRFDYKNLG</sequence>
<dbReference type="Proteomes" id="UP000464620">
    <property type="component" value="Chromosome B09"/>
</dbReference>
<dbReference type="AlphaFoldDB" id="A0A6B9V3M3"/>
<dbReference type="Pfam" id="PF00005">
    <property type="entry name" value="ABC_tran"/>
    <property type="match status" value="1"/>
</dbReference>
<proteinExistence type="predicted"/>
<gene>
    <name evidence="3" type="ORF">DS421_19g639050</name>
</gene>
<dbReference type="PANTHER" id="PTHR48040:SF20">
    <property type="entry name" value="PLEIOTROPIC DRUG RESISTANCE PROTEIN 1"/>
    <property type="match status" value="1"/>
</dbReference>
<protein>
    <submittedName>
        <fullName evidence="3">Pleiotropic drug resistance protein</fullName>
    </submittedName>
</protein>
<dbReference type="GO" id="GO:0005524">
    <property type="term" value="F:ATP binding"/>
    <property type="evidence" value="ECO:0007669"/>
    <property type="project" value="InterPro"/>
</dbReference>
<dbReference type="GO" id="GO:0016887">
    <property type="term" value="F:ATP hydrolysis activity"/>
    <property type="evidence" value="ECO:0007669"/>
    <property type="project" value="InterPro"/>
</dbReference>
<dbReference type="SUPFAM" id="SSF52540">
    <property type="entry name" value="P-loop containing nucleoside triphosphate hydrolases"/>
    <property type="match status" value="1"/>
</dbReference>
<dbReference type="PANTHER" id="PTHR48040">
    <property type="entry name" value="PLEIOTROPIC DRUG RESISTANCE PROTEIN 1-LIKE ISOFORM X1"/>
    <property type="match status" value="1"/>
</dbReference>
<dbReference type="InterPro" id="IPR003439">
    <property type="entry name" value="ABC_transporter-like_ATP-bd"/>
</dbReference>
<name>A0A6B9V3M3_ARAHY</name>
<reference evidence="3 4" key="1">
    <citation type="submission" date="2020-01" db="EMBL/GenBank/DDBJ databases">
        <title>Genome sequence of Arachis hypogaea, cultivar Shitouqi.</title>
        <authorList>
            <person name="Zhuang W."/>
            <person name="Chen H."/>
            <person name="Varshney R."/>
            <person name="Wang D."/>
            <person name="Ming R."/>
        </authorList>
    </citation>
    <scope>NUCLEOTIDE SEQUENCE [LARGE SCALE GENOMIC DNA]</scope>
    <source>
        <tissue evidence="3">Young leaf</tissue>
    </source>
</reference>